<evidence type="ECO:0000256" key="2">
    <source>
        <dbReference type="ARBA" id="ARBA00022450"/>
    </source>
</evidence>
<protein>
    <recommendedName>
        <fullName evidence="5">Carrier domain-containing protein</fullName>
    </recommendedName>
</protein>
<comment type="cofactor">
    <cofactor evidence="1">
        <name>pantetheine 4'-phosphate</name>
        <dbReference type="ChEBI" id="CHEBI:47942"/>
    </cofactor>
</comment>
<evidence type="ECO:0000256" key="1">
    <source>
        <dbReference type="ARBA" id="ARBA00001957"/>
    </source>
</evidence>
<evidence type="ECO:0000256" key="4">
    <source>
        <dbReference type="SAM" id="MobiDB-lite"/>
    </source>
</evidence>
<dbReference type="Gene3D" id="3.30.300.30">
    <property type="match status" value="2"/>
</dbReference>
<feature type="region of interest" description="Disordered" evidence="4">
    <location>
        <begin position="533"/>
        <end position="552"/>
    </location>
</feature>
<dbReference type="InterPro" id="IPR009081">
    <property type="entry name" value="PP-bd_ACP"/>
</dbReference>
<dbReference type="Gene3D" id="3.40.50.12780">
    <property type="entry name" value="N-terminal domain of ligase-like"/>
    <property type="match status" value="2"/>
</dbReference>
<dbReference type="Pfam" id="PF00668">
    <property type="entry name" value="Condensation"/>
    <property type="match status" value="1"/>
</dbReference>
<dbReference type="SMART" id="SM00823">
    <property type="entry name" value="PKS_PP"/>
    <property type="match status" value="2"/>
</dbReference>
<dbReference type="InterPro" id="IPR006162">
    <property type="entry name" value="Ppantetheine_attach_site"/>
</dbReference>
<dbReference type="Proteomes" id="UP001500449">
    <property type="component" value="Unassembled WGS sequence"/>
</dbReference>
<dbReference type="InterPro" id="IPR001242">
    <property type="entry name" value="Condensation_dom"/>
</dbReference>
<gene>
    <name evidence="6" type="ORF">GCM10009836_03820</name>
</gene>
<dbReference type="Pfam" id="PF13193">
    <property type="entry name" value="AMP-binding_C"/>
    <property type="match status" value="2"/>
</dbReference>
<dbReference type="PANTHER" id="PTHR45527:SF1">
    <property type="entry name" value="FATTY ACID SYNTHASE"/>
    <property type="match status" value="1"/>
</dbReference>
<dbReference type="Gene3D" id="3.40.50.1820">
    <property type="entry name" value="alpha/beta hydrolase"/>
    <property type="match status" value="2"/>
</dbReference>
<feature type="compositionally biased region" description="Pro residues" evidence="4">
    <location>
        <begin position="1613"/>
        <end position="1623"/>
    </location>
</feature>
<dbReference type="InterPro" id="IPR036736">
    <property type="entry name" value="ACP-like_sf"/>
</dbReference>
<dbReference type="InterPro" id="IPR029058">
    <property type="entry name" value="AB_hydrolase_fold"/>
</dbReference>
<dbReference type="InterPro" id="IPR023213">
    <property type="entry name" value="CAT-like_dom_sf"/>
</dbReference>
<dbReference type="Pfam" id="PF00550">
    <property type="entry name" value="PP-binding"/>
    <property type="match status" value="2"/>
</dbReference>
<dbReference type="InterPro" id="IPR042099">
    <property type="entry name" value="ANL_N_sf"/>
</dbReference>
<feature type="region of interest" description="Disordered" evidence="4">
    <location>
        <begin position="1605"/>
        <end position="1629"/>
    </location>
</feature>
<comment type="caution">
    <text evidence="6">The sequence shown here is derived from an EMBL/GenBank/DDBJ whole genome shotgun (WGS) entry which is preliminary data.</text>
</comment>
<organism evidence="6 7">
    <name type="scientific">Pseudonocardia ailaonensis</name>
    <dbReference type="NCBI Taxonomy" id="367279"/>
    <lineage>
        <taxon>Bacteria</taxon>
        <taxon>Bacillati</taxon>
        <taxon>Actinomycetota</taxon>
        <taxon>Actinomycetes</taxon>
        <taxon>Pseudonocardiales</taxon>
        <taxon>Pseudonocardiaceae</taxon>
        <taxon>Pseudonocardia</taxon>
    </lineage>
</organism>
<name>A0ABN2MK51_9PSEU</name>
<dbReference type="PROSITE" id="PS00455">
    <property type="entry name" value="AMP_BINDING"/>
    <property type="match status" value="2"/>
</dbReference>
<dbReference type="RefSeq" id="WP_344411743.1">
    <property type="nucleotide sequence ID" value="NZ_BAAAQK010000001.1"/>
</dbReference>
<dbReference type="PROSITE" id="PS00012">
    <property type="entry name" value="PHOSPHOPANTETHEINE"/>
    <property type="match status" value="1"/>
</dbReference>
<keyword evidence="7" id="KW-1185">Reference proteome</keyword>
<evidence type="ECO:0000256" key="3">
    <source>
        <dbReference type="ARBA" id="ARBA00022553"/>
    </source>
</evidence>
<dbReference type="SUPFAM" id="SSF56801">
    <property type="entry name" value="Acetyl-CoA synthetase-like"/>
    <property type="match status" value="2"/>
</dbReference>
<dbReference type="Pfam" id="PF00501">
    <property type="entry name" value="AMP-binding"/>
    <property type="match status" value="2"/>
</dbReference>
<dbReference type="SUPFAM" id="SSF47336">
    <property type="entry name" value="ACP-like"/>
    <property type="match status" value="2"/>
</dbReference>
<evidence type="ECO:0000259" key="5">
    <source>
        <dbReference type="PROSITE" id="PS50075"/>
    </source>
</evidence>
<evidence type="ECO:0000313" key="6">
    <source>
        <dbReference type="EMBL" id="GAA1829221.1"/>
    </source>
</evidence>
<feature type="domain" description="Carrier" evidence="5">
    <location>
        <begin position="548"/>
        <end position="622"/>
    </location>
</feature>
<dbReference type="InterPro" id="IPR020845">
    <property type="entry name" value="AMP-binding_CS"/>
</dbReference>
<keyword evidence="2" id="KW-0596">Phosphopantetheine</keyword>
<evidence type="ECO:0000313" key="7">
    <source>
        <dbReference type="Proteomes" id="UP001500449"/>
    </source>
</evidence>
<dbReference type="PANTHER" id="PTHR45527">
    <property type="entry name" value="NONRIBOSOMAL PEPTIDE SYNTHETASE"/>
    <property type="match status" value="1"/>
</dbReference>
<accession>A0ABN2MK51</accession>
<dbReference type="SUPFAM" id="SSF52777">
    <property type="entry name" value="CoA-dependent acyltransferases"/>
    <property type="match status" value="3"/>
</dbReference>
<dbReference type="InterPro" id="IPR010071">
    <property type="entry name" value="AA_adenyl_dom"/>
</dbReference>
<dbReference type="NCBIfam" id="TIGR01733">
    <property type="entry name" value="AA-adenyl-dom"/>
    <property type="match status" value="2"/>
</dbReference>
<sequence>MRSPAHPDTGPARTGDGEVDVAALQERWNDRSAPAVSETVPALFAAAVRATPDAPALVDGERRMTYRELDARVERLACRLRAAGLPTEGVVAICMPRSAEMVVAVLASMVAGGAFAPVDPQWPTARRAQVIAEASARIALVTAGDDVPAGVEPIVVDLDENLDSADDILATVPPLPPITGGRLAYVIFTSGSTGTPKGAMIRHEAICERLRWQRDQVLVFGPDDASLFKAPLAFDISVNEILLPLVSGGRVVIAAPGSEKDPEHLLRLIAAERVTFVYLVSSMLDVLLALDDARPAGAASELTGLRHVWCGGEVLTPDLFARFRRQLTTTLYHGYGPAEATIGVSHVIYRDSAERIATSIGRPNPHTQLYVLDEDLNPAPVGEGGELYAAGFLLGRGYIGRSVLSAAAFVANPFDSGTDQAGSRMYRTGDLARWTADGVLEFLGRADNQVKIRGRRVELEEIEVAISGHPLVRQAAVTLTDAERLAGYVTGPGIDIAELRTWLLERLPDYMVPATLTVLDRFPANANGKIDRKALPAPVDPGPGTRTAPSTSEERLLCEVLAEALDVEEVGVDDDFFALGGDSIVAVTVALALRAEGHALRPTDIIARRTPRLLAGLLAGEGPAVTDDADDDDDAPLVVLDEADATGIAVAVTGLRELLPVTSVQSGIYFHSVAAPGDDPYVVQQIVDLEGPLDVERLQRATAAVVTRHGALAAGFHLTRSGRVVSAIGATGAPEFRTLRSADGDVAAVMEEERRRGFDLARPPLMRYALVAVGTGRPGTAGRHRLVQTVHHIVADGWSVALIWDDIMAAYRGGATETEPAESTIGTDPPQHTGFLRWWTHRRDPVREVEAWAQHLDGVEGPTLVAEHLPPVPGSVAGFGRRRRALDPDRRVALTAYARSRSVSEGAVMTAAWGVLLGCLTSSTDVVFGSTTAGRGEDVDGIDRIVGMLLNTVPTRVRWSHEDTVDEVVRRFVAAETAVLDHQHVPLLDVHNRLGIRELFDTLFSIENLRQPSADGGELRISAVEYVQAPHYRLTTLVTLHETVSVALTNDRGAVDDATADWIADLYLRVVELIIDGGDRPAAIFTTLGAPAEPGSAVVEAAPVGGAAPPELLAPRFAARFAASADSAALVQGRVRWTYAELGARVHRLARLLVASGVGPDVRVALALPRSPELVVGMLAVVAAGGVVVPLDPRHPAARLTHHLTAAAPAVVLATRDSAAGLRGAGVSLSGDVVLVDDPVVAERLAALPSLPLTDADRPSPQGTHGAYLLFTSGSTGIPKGVLGTQAALANRLDWAVRLWIGGIDGPGVHLAKSSIGFVDGTTETLAALLAGCALVVADEAETVDADLLAGLISTHGVTQVTGVPTLLRAIGESGGSRLASVRRWISSGEALTPAVVEQIAAVTPGASVVNSYGSSEVAGDVTSTEIEPAGPVTIGVAVPGTRTLLLDPWLRPVPDGVVGEIYVGGVQLARGYLDRPGLTATRFVPDPLDPSGGRIYRTGDLARRDADGRLAYLGRHDFQVQVNGVRVELEEVEAALAAVPGVREAAAAVHESGRATRLVGYVTAVDGHRLDEVAVRDAVAATLPMYVTPLVVVLDALPLTPTGKVDRAALPAPDPTRSPPAREPATDAERALVAAVAEVLGLPTVGVDDDFFALGGDSISAMALARLALGHGLELGVRDVFAHRTAARLAAVQEPAAPEEPAEAVEPVAIAPTVAQHRLRLSGLSLAEFVHTEVVALPGPVDAAALRGAVGAVLRDVDALRQRVTARHKLLWTTEIVPYSEELADGCASVLDGAADAIRADLVARVDITAGRTVHAAVARSSAGPEARGAGTELVVAVHGLAADRTTVHELTTRIAAELGGSEVPEPAPAGSVAAAATALTERVVALEADPAVAGWIGELQALPAPGDPAPRVRFVSRTVPGPSDPTAVQAAFGAAVAAWSDVPRTIDMEWDLRSHLPAGAQGALTGVWPVRAGAEQVPAYAPWQDLLRHQGKTSRARLRKAPAPGVLVTRSFGPQADPAHAEGFEPLYEVVARYALTPDGVALQVLGPDTADALLDAWATRLGR</sequence>
<dbReference type="EMBL" id="BAAAQK010000001">
    <property type="protein sequence ID" value="GAA1829221.1"/>
    <property type="molecule type" value="Genomic_DNA"/>
</dbReference>
<dbReference type="Gene3D" id="3.30.559.30">
    <property type="entry name" value="Nonribosomal peptide synthetase, condensation domain"/>
    <property type="match status" value="1"/>
</dbReference>
<dbReference type="InterPro" id="IPR020806">
    <property type="entry name" value="PKS_PP-bd"/>
</dbReference>
<keyword evidence="3" id="KW-0597">Phosphoprotein</keyword>
<dbReference type="Gene3D" id="3.30.559.10">
    <property type="entry name" value="Chloramphenicol acetyltransferase-like domain"/>
    <property type="match status" value="2"/>
</dbReference>
<reference evidence="6 7" key="1">
    <citation type="journal article" date="2019" name="Int. J. Syst. Evol. Microbiol.">
        <title>The Global Catalogue of Microorganisms (GCM) 10K type strain sequencing project: providing services to taxonomists for standard genome sequencing and annotation.</title>
        <authorList>
            <consortium name="The Broad Institute Genomics Platform"/>
            <consortium name="The Broad Institute Genome Sequencing Center for Infectious Disease"/>
            <person name="Wu L."/>
            <person name="Ma J."/>
        </authorList>
    </citation>
    <scope>NUCLEOTIDE SEQUENCE [LARGE SCALE GENOMIC DNA]</scope>
    <source>
        <strain evidence="6 7">JCM 16009</strain>
    </source>
</reference>
<feature type="domain" description="Carrier" evidence="5">
    <location>
        <begin position="1624"/>
        <end position="1698"/>
    </location>
</feature>
<dbReference type="InterPro" id="IPR000873">
    <property type="entry name" value="AMP-dep_synth/lig_dom"/>
</dbReference>
<proteinExistence type="predicted"/>
<dbReference type="InterPro" id="IPR025110">
    <property type="entry name" value="AMP-bd_C"/>
</dbReference>
<dbReference type="InterPro" id="IPR045851">
    <property type="entry name" value="AMP-bd_C_sf"/>
</dbReference>
<dbReference type="CDD" id="cd05930">
    <property type="entry name" value="A_NRPS"/>
    <property type="match status" value="1"/>
</dbReference>
<dbReference type="PROSITE" id="PS50075">
    <property type="entry name" value="CARRIER"/>
    <property type="match status" value="2"/>
</dbReference>